<reference evidence="2 3" key="1">
    <citation type="submission" date="2018-09" db="EMBL/GenBank/DDBJ databases">
        <title>The draft genome of Acinetobacter spp. strains.</title>
        <authorList>
            <person name="Qin J."/>
            <person name="Feng Y."/>
            <person name="Zong Z."/>
        </authorList>
    </citation>
    <scope>NUCLEOTIDE SEQUENCE [LARGE SCALE GENOMIC DNA]</scope>
    <source>
        <strain evidence="2 3">WCHAc060115</strain>
    </source>
</reference>
<feature type="domain" description="N-acetyltransferase" evidence="1">
    <location>
        <begin position="9"/>
        <end position="172"/>
    </location>
</feature>
<dbReference type="InterPro" id="IPR016181">
    <property type="entry name" value="Acyl_CoA_acyltransferase"/>
</dbReference>
<name>A0A3A8F1I2_9GAMM</name>
<dbReference type="EMBL" id="RAXT01000001">
    <property type="protein sequence ID" value="RKG40922.1"/>
    <property type="molecule type" value="Genomic_DNA"/>
</dbReference>
<dbReference type="InterPro" id="IPR000182">
    <property type="entry name" value="GNAT_dom"/>
</dbReference>
<keyword evidence="3" id="KW-1185">Reference proteome</keyword>
<accession>A0A3A8F1I2</accession>
<dbReference type="PANTHER" id="PTHR43415:SF3">
    <property type="entry name" value="GNAT-FAMILY ACETYLTRANSFERASE"/>
    <property type="match status" value="1"/>
</dbReference>
<dbReference type="PROSITE" id="PS51186">
    <property type="entry name" value="GNAT"/>
    <property type="match status" value="1"/>
</dbReference>
<sequence>MHKLTNQKLYLRPIRIEDAPLILASTQIEEIRYMTGTTVDFTLEQIQQHILNCQNNTSRYDFAICLNSNHQMIGELVIMDIDQVHKSAGFRISMCNIELTGQGYGTQAMNLALDFVFNVLNLEQLGLEVYSHNKRGLHVYKKLGFKTVDILKNGLIYKGEQIDEIKMALLKDDYFKDDK</sequence>
<dbReference type="Pfam" id="PF13302">
    <property type="entry name" value="Acetyltransf_3"/>
    <property type="match status" value="1"/>
</dbReference>
<evidence type="ECO:0000259" key="1">
    <source>
        <dbReference type="PROSITE" id="PS51186"/>
    </source>
</evidence>
<organism evidence="2 3">
    <name type="scientific">Acinetobacter rongchengensis</name>
    <dbReference type="NCBI Taxonomy" id="2419601"/>
    <lineage>
        <taxon>Bacteria</taxon>
        <taxon>Pseudomonadati</taxon>
        <taxon>Pseudomonadota</taxon>
        <taxon>Gammaproteobacteria</taxon>
        <taxon>Moraxellales</taxon>
        <taxon>Moraxellaceae</taxon>
        <taxon>Acinetobacter</taxon>
    </lineage>
</organism>
<proteinExistence type="predicted"/>
<comment type="caution">
    <text evidence="2">The sequence shown here is derived from an EMBL/GenBank/DDBJ whole genome shotgun (WGS) entry which is preliminary data.</text>
</comment>
<keyword evidence="2" id="KW-0808">Transferase</keyword>
<dbReference type="RefSeq" id="WP_120382420.1">
    <property type="nucleotide sequence ID" value="NZ_RAXT01000001.1"/>
</dbReference>
<dbReference type="Proteomes" id="UP000280405">
    <property type="component" value="Unassembled WGS sequence"/>
</dbReference>
<gene>
    <name evidence="2" type="ORF">D7V20_00595</name>
</gene>
<dbReference type="PANTHER" id="PTHR43415">
    <property type="entry name" value="SPERMIDINE N(1)-ACETYLTRANSFERASE"/>
    <property type="match status" value="1"/>
</dbReference>
<dbReference type="SUPFAM" id="SSF55729">
    <property type="entry name" value="Acyl-CoA N-acyltransferases (Nat)"/>
    <property type="match status" value="1"/>
</dbReference>
<protein>
    <submittedName>
        <fullName evidence="2">N-acetyltransferase</fullName>
    </submittedName>
</protein>
<evidence type="ECO:0000313" key="3">
    <source>
        <dbReference type="Proteomes" id="UP000280405"/>
    </source>
</evidence>
<dbReference type="AlphaFoldDB" id="A0A3A8F1I2"/>
<dbReference type="Gene3D" id="3.40.630.30">
    <property type="match status" value="1"/>
</dbReference>
<dbReference type="GO" id="GO:0016747">
    <property type="term" value="F:acyltransferase activity, transferring groups other than amino-acyl groups"/>
    <property type="evidence" value="ECO:0007669"/>
    <property type="project" value="InterPro"/>
</dbReference>
<dbReference type="OrthoDB" id="9795206at2"/>
<evidence type="ECO:0000313" key="2">
    <source>
        <dbReference type="EMBL" id="RKG40922.1"/>
    </source>
</evidence>